<feature type="domain" description="PPIase cyclophilin-type" evidence="4">
    <location>
        <begin position="38"/>
        <end position="196"/>
    </location>
</feature>
<dbReference type="InterPro" id="IPR029000">
    <property type="entry name" value="Cyclophilin-like_dom_sf"/>
</dbReference>
<evidence type="ECO:0000313" key="5">
    <source>
        <dbReference type="EMBL" id="GAI49958.1"/>
    </source>
</evidence>
<protein>
    <recommendedName>
        <fullName evidence="1">peptidylprolyl isomerase</fullName>
        <ecNumber evidence="1">5.2.1.8</ecNumber>
    </recommendedName>
</protein>
<evidence type="ECO:0000256" key="1">
    <source>
        <dbReference type="ARBA" id="ARBA00013194"/>
    </source>
</evidence>
<name>X1P289_9ZZZZ</name>
<dbReference type="InterPro" id="IPR044666">
    <property type="entry name" value="Cyclophilin_A-like"/>
</dbReference>
<keyword evidence="3" id="KW-0413">Isomerase</keyword>
<dbReference type="SUPFAM" id="SSF50891">
    <property type="entry name" value="Cyclophilin-like"/>
    <property type="match status" value="1"/>
</dbReference>
<keyword evidence="2" id="KW-0697">Rotamase</keyword>
<dbReference type="GO" id="GO:0003755">
    <property type="term" value="F:peptidyl-prolyl cis-trans isomerase activity"/>
    <property type="evidence" value="ECO:0007669"/>
    <property type="project" value="UniProtKB-KW"/>
</dbReference>
<sequence length="202" mass="22666">YIYESCINQLMMNKLTNLILLALLLSSCGTRYPNILLETEMGEITLEVYPDKAQVTATNFLTYVDENRFEGAVFYRIVRSENQPGDSIRIAVIQGGLYEDNHPAMLPPIDHETTEQTGILHKDGVISMARWHPGTATSEFFICVGDQPELDYQGKRNPDEQGFAAFGKVTAGMDVVIKIHQLPVEGQYLDPTVKILKVSRLD</sequence>
<dbReference type="PANTHER" id="PTHR45625">
    <property type="entry name" value="PEPTIDYL-PROLYL CIS-TRANS ISOMERASE-RELATED"/>
    <property type="match status" value="1"/>
</dbReference>
<accession>X1P289</accession>
<feature type="non-terminal residue" evidence="5">
    <location>
        <position position="1"/>
    </location>
</feature>
<dbReference type="PANTHER" id="PTHR45625:SF4">
    <property type="entry name" value="PEPTIDYLPROLYL ISOMERASE DOMAIN AND WD REPEAT-CONTAINING PROTEIN 1"/>
    <property type="match status" value="1"/>
</dbReference>
<dbReference type="PROSITE" id="PS50072">
    <property type="entry name" value="CSA_PPIASE_2"/>
    <property type="match status" value="1"/>
</dbReference>
<dbReference type="EMBL" id="BARV01033406">
    <property type="protein sequence ID" value="GAI49958.1"/>
    <property type="molecule type" value="Genomic_DNA"/>
</dbReference>
<dbReference type="InterPro" id="IPR002130">
    <property type="entry name" value="Cyclophilin-type_PPIase_dom"/>
</dbReference>
<comment type="caution">
    <text evidence="5">The sequence shown here is derived from an EMBL/GenBank/DDBJ whole genome shotgun (WGS) entry which is preliminary data.</text>
</comment>
<evidence type="ECO:0000259" key="4">
    <source>
        <dbReference type="PROSITE" id="PS50072"/>
    </source>
</evidence>
<dbReference type="Gene3D" id="2.40.100.10">
    <property type="entry name" value="Cyclophilin-like"/>
    <property type="match status" value="1"/>
</dbReference>
<evidence type="ECO:0000256" key="3">
    <source>
        <dbReference type="ARBA" id="ARBA00023235"/>
    </source>
</evidence>
<dbReference type="CDD" id="cd00317">
    <property type="entry name" value="cyclophilin"/>
    <property type="match status" value="1"/>
</dbReference>
<dbReference type="AlphaFoldDB" id="X1P289"/>
<dbReference type="Pfam" id="PF00160">
    <property type="entry name" value="Pro_isomerase"/>
    <property type="match status" value="1"/>
</dbReference>
<proteinExistence type="predicted"/>
<reference evidence="5" key="1">
    <citation type="journal article" date="2014" name="Front. Microbiol.">
        <title>High frequency of phylogenetically diverse reductive dehalogenase-homologous genes in deep subseafloor sedimentary metagenomes.</title>
        <authorList>
            <person name="Kawai M."/>
            <person name="Futagami T."/>
            <person name="Toyoda A."/>
            <person name="Takaki Y."/>
            <person name="Nishi S."/>
            <person name="Hori S."/>
            <person name="Arai W."/>
            <person name="Tsubouchi T."/>
            <person name="Morono Y."/>
            <person name="Uchiyama I."/>
            <person name="Ito T."/>
            <person name="Fujiyama A."/>
            <person name="Inagaki F."/>
            <person name="Takami H."/>
        </authorList>
    </citation>
    <scope>NUCLEOTIDE SEQUENCE</scope>
    <source>
        <strain evidence="5">Expedition CK06-06</strain>
    </source>
</reference>
<dbReference type="EC" id="5.2.1.8" evidence="1"/>
<organism evidence="5">
    <name type="scientific">marine sediment metagenome</name>
    <dbReference type="NCBI Taxonomy" id="412755"/>
    <lineage>
        <taxon>unclassified sequences</taxon>
        <taxon>metagenomes</taxon>
        <taxon>ecological metagenomes</taxon>
    </lineage>
</organism>
<evidence type="ECO:0000256" key="2">
    <source>
        <dbReference type="ARBA" id="ARBA00023110"/>
    </source>
</evidence>
<gene>
    <name evidence="5" type="ORF">S06H3_52515</name>
</gene>